<dbReference type="PRINTS" id="PR00469">
    <property type="entry name" value="PNDRDTASEII"/>
</dbReference>
<dbReference type="Proteomes" id="UP000435648">
    <property type="component" value="Chromosome"/>
</dbReference>
<evidence type="ECO:0000313" key="6">
    <source>
        <dbReference type="Proteomes" id="UP000435648"/>
    </source>
</evidence>
<reference evidence="5 6" key="1">
    <citation type="submission" date="2019-12" db="EMBL/GenBank/DDBJ databases">
        <title>The genome of Stappia indica PHM037.</title>
        <authorList>
            <person name="Kacar D."/>
            <person name="Galan B."/>
            <person name="Canedo L."/>
            <person name="Rodriguez P."/>
            <person name="de la Calle F."/>
            <person name="Garcia J.L."/>
        </authorList>
    </citation>
    <scope>NUCLEOTIDE SEQUENCE [LARGE SCALE GENOMIC DNA]</scope>
    <source>
        <strain evidence="5 6">PHM037</strain>
    </source>
</reference>
<evidence type="ECO:0000259" key="4">
    <source>
        <dbReference type="Pfam" id="PF07992"/>
    </source>
</evidence>
<dbReference type="KEGG" id="siw:GH266_17245"/>
<name>A0A857CAN6_9HYPH</name>
<dbReference type="PRINTS" id="PR00368">
    <property type="entry name" value="FADPNR"/>
</dbReference>
<dbReference type="Pfam" id="PF07992">
    <property type="entry name" value="Pyr_redox_2"/>
    <property type="match status" value="1"/>
</dbReference>
<dbReference type="InterPro" id="IPR036188">
    <property type="entry name" value="FAD/NAD-bd_sf"/>
</dbReference>
<feature type="domain" description="FAD/NAD(P)-binding" evidence="4">
    <location>
        <begin position="4"/>
        <end position="281"/>
    </location>
</feature>
<dbReference type="AlphaFoldDB" id="A0A857CAN6"/>
<sequence length="299" mass="31900">MHHDALIIGGSFAGLSAALYLARARKSVCVVDAGAPRNRFAATSHGFFAQDGSDPQAMLQTMRRQVAAYPTVGFLTDTAVEAREDDGVFQVALRSGALVTGKRLLLAFGISDVMPETPGLAERWGTSVLHCPYCHGYEFSGRPLGVLNTSPLSHHQAMMISEWGPTTLYLDGGDLETEHRDALARRGIRIEPAAVDRLTGEGRSLSHIHLADGRSCPLEALFIAPRNRLNSAIAEQIGCAIEAGPLGSTIKVDEMRMTSAANVFAAGDITRTAHNVTFACADGVMAAVAMHRSLVFETA</sequence>
<dbReference type="SUPFAM" id="SSF51905">
    <property type="entry name" value="FAD/NAD(P)-binding domain"/>
    <property type="match status" value="1"/>
</dbReference>
<proteinExistence type="predicted"/>
<accession>A0A857CAN6</accession>
<evidence type="ECO:0000256" key="1">
    <source>
        <dbReference type="ARBA" id="ARBA00018719"/>
    </source>
</evidence>
<gene>
    <name evidence="5" type="ORF">GH266_17245</name>
</gene>
<evidence type="ECO:0000313" key="5">
    <source>
        <dbReference type="EMBL" id="QGZ36076.1"/>
    </source>
</evidence>
<keyword evidence="3" id="KW-0560">Oxidoreductase</keyword>
<evidence type="ECO:0000256" key="2">
    <source>
        <dbReference type="ARBA" id="ARBA00022630"/>
    </source>
</evidence>
<evidence type="ECO:0000256" key="3">
    <source>
        <dbReference type="ARBA" id="ARBA00023002"/>
    </source>
</evidence>
<dbReference type="RefSeq" id="WP_158194924.1">
    <property type="nucleotide sequence ID" value="NZ_CP046908.1"/>
</dbReference>
<dbReference type="Gene3D" id="3.50.50.60">
    <property type="entry name" value="FAD/NAD(P)-binding domain"/>
    <property type="match status" value="2"/>
</dbReference>
<organism evidence="5 6">
    <name type="scientific">Stappia indica</name>
    <dbReference type="NCBI Taxonomy" id="538381"/>
    <lineage>
        <taxon>Bacteria</taxon>
        <taxon>Pseudomonadati</taxon>
        <taxon>Pseudomonadota</taxon>
        <taxon>Alphaproteobacteria</taxon>
        <taxon>Hyphomicrobiales</taxon>
        <taxon>Stappiaceae</taxon>
        <taxon>Stappia</taxon>
    </lineage>
</organism>
<dbReference type="GO" id="GO:0016491">
    <property type="term" value="F:oxidoreductase activity"/>
    <property type="evidence" value="ECO:0007669"/>
    <property type="project" value="UniProtKB-KW"/>
</dbReference>
<dbReference type="InterPro" id="IPR050097">
    <property type="entry name" value="Ferredoxin-NADP_redctase_2"/>
</dbReference>
<dbReference type="OrthoDB" id="9786503at2"/>
<keyword evidence="2" id="KW-0285">Flavoprotein</keyword>
<dbReference type="InterPro" id="IPR023753">
    <property type="entry name" value="FAD/NAD-binding_dom"/>
</dbReference>
<protein>
    <recommendedName>
        <fullName evidence="1">Thioredoxin reductase</fullName>
    </recommendedName>
</protein>
<dbReference type="PANTHER" id="PTHR48105">
    <property type="entry name" value="THIOREDOXIN REDUCTASE 1-RELATED-RELATED"/>
    <property type="match status" value="1"/>
</dbReference>
<dbReference type="EMBL" id="CP046908">
    <property type="protein sequence ID" value="QGZ36076.1"/>
    <property type="molecule type" value="Genomic_DNA"/>
</dbReference>